<keyword evidence="2" id="KW-0732">Signal</keyword>
<dbReference type="EMBL" id="FOZG01000002">
    <property type="protein sequence ID" value="SFS03972.1"/>
    <property type="molecule type" value="Genomic_DNA"/>
</dbReference>
<keyword evidence="4" id="KW-1185">Reference proteome</keyword>
<sequence>MKHVLSLIALAAGLTAPAAAQSRYGAPAPGQYRAEQRETARLNAQQDVEQDDYGADDAANAPPIGGDYARDRADYERELAENRRARDDYRRRSAEHRQDLARWRERVAACNDGVREACAGYEERYGSYGNGRYAPPPPVYRGAGRYADGRDWRDDAPPPPPPPSRYRPPADDSYEDGPDGYDDGYAAPDDGYSAPAPRNLPPYR</sequence>
<feature type="signal peptide" evidence="2">
    <location>
        <begin position="1"/>
        <end position="20"/>
    </location>
</feature>
<feature type="compositionally biased region" description="Basic and acidic residues" evidence="1">
    <location>
        <begin position="147"/>
        <end position="156"/>
    </location>
</feature>
<gene>
    <name evidence="3" type="ORF">SAMN05192580_2857</name>
</gene>
<evidence type="ECO:0000313" key="3">
    <source>
        <dbReference type="EMBL" id="SFS03972.1"/>
    </source>
</evidence>
<evidence type="ECO:0000256" key="2">
    <source>
        <dbReference type="SAM" id="SignalP"/>
    </source>
</evidence>
<dbReference type="AlphaFoldDB" id="A0A1I6LL34"/>
<organism evidence="3 4">
    <name type="scientific">Sphingomonas jatrophae</name>
    <dbReference type="NCBI Taxonomy" id="1166337"/>
    <lineage>
        <taxon>Bacteria</taxon>
        <taxon>Pseudomonadati</taxon>
        <taxon>Pseudomonadota</taxon>
        <taxon>Alphaproteobacteria</taxon>
        <taxon>Sphingomonadales</taxon>
        <taxon>Sphingomonadaceae</taxon>
        <taxon>Sphingomonas</taxon>
    </lineage>
</organism>
<accession>A0A1I6LL34</accession>
<feature type="compositionally biased region" description="Basic and acidic residues" evidence="1">
    <location>
        <begin position="68"/>
        <end position="98"/>
    </location>
</feature>
<feature type="compositionally biased region" description="Low complexity" evidence="1">
    <location>
        <begin position="183"/>
        <end position="193"/>
    </location>
</feature>
<protein>
    <submittedName>
        <fullName evidence="3">Uncharacterized protein</fullName>
    </submittedName>
</protein>
<evidence type="ECO:0000313" key="4">
    <source>
        <dbReference type="Proteomes" id="UP000198824"/>
    </source>
</evidence>
<feature type="region of interest" description="Disordered" evidence="1">
    <location>
        <begin position="20"/>
        <end position="98"/>
    </location>
</feature>
<name>A0A1I6LL34_9SPHN</name>
<dbReference type="STRING" id="1166337.SAMN05192580_2857"/>
<feature type="chain" id="PRO_5011533422" evidence="2">
    <location>
        <begin position="21"/>
        <end position="204"/>
    </location>
</feature>
<feature type="region of interest" description="Disordered" evidence="1">
    <location>
        <begin position="125"/>
        <end position="204"/>
    </location>
</feature>
<dbReference type="RefSeq" id="WP_093315622.1">
    <property type="nucleotide sequence ID" value="NZ_FOZG01000002.1"/>
</dbReference>
<feature type="compositionally biased region" description="Pro residues" evidence="1">
    <location>
        <begin position="157"/>
        <end position="166"/>
    </location>
</feature>
<feature type="compositionally biased region" description="Acidic residues" evidence="1">
    <location>
        <begin position="172"/>
        <end position="182"/>
    </location>
</feature>
<proteinExistence type="predicted"/>
<evidence type="ECO:0000256" key="1">
    <source>
        <dbReference type="SAM" id="MobiDB-lite"/>
    </source>
</evidence>
<dbReference type="Proteomes" id="UP000198824">
    <property type="component" value="Unassembled WGS sequence"/>
</dbReference>
<reference evidence="3 4" key="1">
    <citation type="submission" date="2016-10" db="EMBL/GenBank/DDBJ databases">
        <authorList>
            <person name="de Groot N.N."/>
        </authorList>
    </citation>
    <scope>NUCLEOTIDE SEQUENCE [LARGE SCALE GENOMIC DNA]</scope>
    <source>
        <strain evidence="3 4">S5-249</strain>
    </source>
</reference>